<evidence type="ECO:0000313" key="8">
    <source>
        <dbReference type="Proteomes" id="UP000472240"/>
    </source>
</evidence>
<keyword evidence="3 6" id="KW-1133">Transmembrane helix</keyword>
<evidence type="ECO:0000256" key="1">
    <source>
        <dbReference type="ARBA" id="ARBA00004141"/>
    </source>
</evidence>
<keyword evidence="8" id="KW-1185">Reference proteome</keyword>
<organism evidence="7 8">
    <name type="scientific">Rhinolophus ferrumequinum</name>
    <name type="common">Greater horseshoe bat</name>
    <dbReference type="NCBI Taxonomy" id="59479"/>
    <lineage>
        <taxon>Eukaryota</taxon>
        <taxon>Metazoa</taxon>
        <taxon>Chordata</taxon>
        <taxon>Craniata</taxon>
        <taxon>Vertebrata</taxon>
        <taxon>Euteleostomi</taxon>
        <taxon>Mammalia</taxon>
        <taxon>Eutheria</taxon>
        <taxon>Laurasiatheria</taxon>
        <taxon>Chiroptera</taxon>
        <taxon>Yinpterochiroptera</taxon>
        <taxon>Rhinolophoidea</taxon>
        <taxon>Rhinolophidae</taxon>
        <taxon>Rhinolophinae</taxon>
        <taxon>Rhinolophus</taxon>
    </lineage>
</organism>
<protein>
    <submittedName>
        <fullName evidence="7">Solute carrier family 7 member 8</fullName>
    </submittedName>
</protein>
<gene>
    <name evidence="7" type="primary">SLC7A8</name>
</gene>
<feature type="region of interest" description="Disordered" evidence="5">
    <location>
        <begin position="1"/>
        <end position="32"/>
    </location>
</feature>
<evidence type="ECO:0000256" key="2">
    <source>
        <dbReference type="ARBA" id="ARBA00022692"/>
    </source>
</evidence>
<dbReference type="Ensembl" id="ENSRFET00010002583.1">
    <property type="protein sequence ID" value="ENSRFEP00010002343.1"/>
    <property type="gene ID" value="ENSRFEG00010001689.1"/>
</dbReference>
<accession>A0A671DND5</accession>
<evidence type="ECO:0000256" key="6">
    <source>
        <dbReference type="SAM" id="Phobius"/>
    </source>
</evidence>
<dbReference type="GO" id="GO:0016020">
    <property type="term" value="C:membrane"/>
    <property type="evidence" value="ECO:0007669"/>
    <property type="project" value="UniProtKB-SubCell"/>
</dbReference>
<reference evidence="7" key="5">
    <citation type="submission" date="2025-09" db="UniProtKB">
        <authorList>
            <consortium name="Ensembl"/>
        </authorList>
    </citation>
    <scope>IDENTIFICATION</scope>
</reference>
<dbReference type="Pfam" id="PF13520">
    <property type="entry name" value="AA_permease_2"/>
    <property type="match status" value="1"/>
</dbReference>
<dbReference type="AlphaFoldDB" id="A0A671DND5"/>
<dbReference type="Gene3D" id="1.20.1740.10">
    <property type="entry name" value="Amino acid/polyamine transporter I"/>
    <property type="match status" value="1"/>
</dbReference>
<reference evidence="7 8" key="1">
    <citation type="journal article" date="2015" name="Annu Rev Anim Biosci">
        <title>The Genome 10K Project: a way forward.</title>
        <authorList>
            <person name="Koepfli K.P."/>
            <person name="Paten B."/>
            <person name="O'Brien S.J."/>
            <person name="Koepfli K.P."/>
            <person name="Paten B."/>
            <person name="Antunes A."/>
            <person name="Belov K."/>
            <person name="Bustamante C."/>
            <person name="Castoe T.A."/>
            <person name="Clawson H."/>
            <person name="Crawford A.J."/>
            <person name="Diekhans M."/>
            <person name="Distel D."/>
            <person name="Durbin R."/>
            <person name="Earl D."/>
            <person name="Fujita M.K."/>
            <person name="Gamble T."/>
            <person name="Georges A."/>
            <person name="Gemmell N."/>
            <person name="Gilbert M.T."/>
            <person name="Graves J.M."/>
            <person name="Green R.E."/>
            <person name="Hickey G."/>
            <person name="Jarvis E.D."/>
            <person name="Johnson W."/>
            <person name="Komissarov A."/>
            <person name="Korf I."/>
            <person name="Kuhn R."/>
            <person name="Larkin D.M."/>
            <person name="Lewin H."/>
            <person name="Lopez J.V."/>
            <person name="Ma J."/>
            <person name="Marques-Bonet T."/>
            <person name="Miller W."/>
            <person name="Murphy R."/>
            <person name="Pevzner P."/>
            <person name="Shapiro B."/>
            <person name="Steiner C."/>
            <person name="Tamazian G."/>
            <person name="Venkatesh B."/>
            <person name="Wang J."/>
            <person name="Wayne R."/>
            <person name="Wiley E."/>
            <person name="Yang H."/>
            <person name="Zhang G."/>
            <person name="Haussler D."/>
            <person name="Ryder O."/>
            <person name="O'Brien S.J."/>
        </authorList>
    </citation>
    <scope>NUCLEOTIDE SEQUENCE</scope>
</reference>
<feature type="transmembrane region" description="Helical" evidence="6">
    <location>
        <begin position="40"/>
        <end position="60"/>
    </location>
</feature>
<feature type="transmembrane region" description="Helical" evidence="6">
    <location>
        <begin position="72"/>
        <end position="93"/>
    </location>
</feature>
<reference evidence="7" key="4">
    <citation type="submission" date="2025-08" db="UniProtKB">
        <authorList>
            <consortium name="Ensembl"/>
        </authorList>
    </citation>
    <scope>IDENTIFICATION</scope>
</reference>
<feature type="transmembrane region" description="Helical" evidence="6">
    <location>
        <begin position="189"/>
        <end position="210"/>
    </location>
</feature>
<feature type="transmembrane region" description="Helical" evidence="6">
    <location>
        <begin position="163"/>
        <end position="183"/>
    </location>
</feature>
<proteinExistence type="predicted"/>
<dbReference type="InterPro" id="IPR050598">
    <property type="entry name" value="AminoAcid_Transporter"/>
</dbReference>
<feature type="transmembrane region" description="Helical" evidence="6">
    <location>
        <begin position="113"/>
        <end position="131"/>
    </location>
</feature>
<feature type="compositionally biased region" description="Polar residues" evidence="5">
    <location>
        <begin position="17"/>
        <end position="27"/>
    </location>
</feature>
<evidence type="ECO:0000256" key="4">
    <source>
        <dbReference type="ARBA" id="ARBA00023136"/>
    </source>
</evidence>
<keyword evidence="2 6" id="KW-0812">Transmembrane</keyword>
<dbReference type="InterPro" id="IPR002293">
    <property type="entry name" value="AA/rel_permease1"/>
</dbReference>
<keyword evidence="4 6" id="KW-0472">Membrane</keyword>
<name>A0A671DND5_RHIFE</name>
<reference evidence="8" key="3">
    <citation type="submission" date="2018-12" db="EMBL/GenBank/DDBJ databases">
        <title>G10K-VGP greater horseshoe bat female genome, primary haplotype.</title>
        <authorList>
            <person name="Teeling E."/>
            <person name="Myers G."/>
            <person name="Vernes S."/>
            <person name="Pippel M."/>
            <person name="Winkler S."/>
            <person name="Fedrigo O."/>
            <person name="Rhie A."/>
            <person name="Koren S."/>
            <person name="Phillippy A."/>
            <person name="Lewin H."/>
            <person name="Damas J."/>
            <person name="Howe K."/>
            <person name="Mountcastle J."/>
            <person name="Jarvis E.D."/>
        </authorList>
    </citation>
    <scope>NUCLEOTIDE SEQUENCE [LARGE SCALE GENOMIC DNA]</scope>
</reference>
<evidence type="ECO:0000256" key="3">
    <source>
        <dbReference type="ARBA" id="ARBA00022989"/>
    </source>
</evidence>
<comment type="subcellular location">
    <subcellularLocation>
        <location evidence="1">Membrane</location>
        <topology evidence="1">Multi-pass membrane protein</topology>
    </subcellularLocation>
</comment>
<dbReference type="GeneTree" id="ENSGT00940000158278"/>
<dbReference type="GO" id="GO:0015179">
    <property type="term" value="F:L-amino acid transmembrane transporter activity"/>
    <property type="evidence" value="ECO:0007669"/>
    <property type="project" value="TreeGrafter"/>
</dbReference>
<reference evidence="7 8" key="2">
    <citation type="journal article" date="2018" name="Annu Rev Anim Biosci">
        <title>Bat Biology, Genomes, and the Bat1K Project: To Generate Chromosome-Level Genomes for All Living Bat Species.</title>
        <authorList>
            <person name="Teeling E.C."/>
            <person name="Vernes S.C."/>
            <person name="Davalos L.M."/>
            <person name="Ray D.A."/>
            <person name="Gilbert M.T.P."/>
            <person name="Myers E."/>
        </authorList>
    </citation>
    <scope>NUCLEOTIDE SEQUENCE</scope>
</reference>
<dbReference type="PANTHER" id="PTHR11785">
    <property type="entry name" value="AMINO ACID TRANSPORTER"/>
    <property type="match status" value="1"/>
</dbReference>
<feature type="compositionally biased region" description="Basic and acidic residues" evidence="5">
    <location>
        <begin position="1"/>
        <end position="15"/>
    </location>
</feature>
<dbReference type="GO" id="GO:0015175">
    <property type="term" value="F:neutral L-amino acid transmembrane transporter activity"/>
    <property type="evidence" value="ECO:0007669"/>
    <property type="project" value="TreeGrafter"/>
</dbReference>
<dbReference type="FunFam" id="1.20.1740.10:FF:000056">
    <property type="entry name" value="Y+L amino acid transporter 2"/>
    <property type="match status" value="1"/>
</dbReference>
<sequence length="289" mass="31016">MEKGARHRNNTEKNHPGGSQSETSPDTGSGGGGVALKKEIGLVSACGIIVGNIIGSGIFVSPKGVLENAGSVGLALIIWIVTGLITAVGALCYAELGVTIPKSGGDYSYVKDIFGGLAGFLRLWIAVLVIYPTNQAVIALTFSNYVLQPLFPTCFPPESGLRLLAAICLLLLTWVNCSSVRWATRVQDIFTAGKLLALALIIIMGVVQIGKDFWREAPWRHGLDHAYFRCPVHIWRSQWVSFYLLPAVLCWSQGGPPSQLAGHDPCEALHPHPSLAFHVHLHPADAGHQ</sequence>
<dbReference type="PANTHER" id="PTHR11785:SF113">
    <property type="entry name" value="LARGE NEUTRAL AMINO ACIDS TRANSPORTER SMALL SUBUNIT 2"/>
    <property type="match status" value="1"/>
</dbReference>
<evidence type="ECO:0000256" key="5">
    <source>
        <dbReference type="SAM" id="MobiDB-lite"/>
    </source>
</evidence>
<dbReference type="Proteomes" id="UP000472240">
    <property type="component" value="Chromosome 6"/>
</dbReference>
<evidence type="ECO:0000313" key="7">
    <source>
        <dbReference type="Ensembl" id="ENSRFEP00010002343.1"/>
    </source>
</evidence>